<reference evidence="1" key="3">
    <citation type="journal article" date="2017" name="Nature">
        <title>Genome sequence of the progenitor of the wheat D genome Aegilops tauschii.</title>
        <authorList>
            <person name="Luo M.C."/>
            <person name="Gu Y.Q."/>
            <person name="Puiu D."/>
            <person name="Wang H."/>
            <person name="Twardziok S.O."/>
            <person name="Deal K.R."/>
            <person name="Huo N."/>
            <person name="Zhu T."/>
            <person name="Wang L."/>
            <person name="Wang Y."/>
            <person name="McGuire P.E."/>
            <person name="Liu S."/>
            <person name="Long H."/>
            <person name="Ramasamy R.K."/>
            <person name="Rodriguez J.C."/>
            <person name="Van S.L."/>
            <person name="Yuan L."/>
            <person name="Wang Z."/>
            <person name="Xia Z."/>
            <person name="Xiao L."/>
            <person name="Anderson O.D."/>
            <person name="Ouyang S."/>
            <person name="Liang Y."/>
            <person name="Zimin A.V."/>
            <person name="Pertea G."/>
            <person name="Qi P."/>
            <person name="Bennetzen J.L."/>
            <person name="Dai X."/>
            <person name="Dawson M.W."/>
            <person name="Muller H.G."/>
            <person name="Kugler K."/>
            <person name="Rivarola-Duarte L."/>
            <person name="Spannagl M."/>
            <person name="Mayer K.F.X."/>
            <person name="Lu F.H."/>
            <person name="Bevan M.W."/>
            <person name="Leroy P."/>
            <person name="Li P."/>
            <person name="You F.M."/>
            <person name="Sun Q."/>
            <person name="Liu Z."/>
            <person name="Lyons E."/>
            <person name="Wicker T."/>
            <person name="Salzberg S.L."/>
            <person name="Devos K.M."/>
            <person name="Dvorak J."/>
        </authorList>
    </citation>
    <scope>NUCLEOTIDE SEQUENCE [LARGE SCALE GENOMIC DNA]</scope>
    <source>
        <strain evidence="1">cv. AL8/78</strain>
    </source>
</reference>
<organism evidence="1 2">
    <name type="scientific">Aegilops tauschii subsp. strangulata</name>
    <name type="common">Goatgrass</name>
    <dbReference type="NCBI Taxonomy" id="200361"/>
    <lineage>
        <taxon>Eukaryota</taxon>
        <taxon>Viridiplantae</taxon>
        <taxon>Streptophyta</taxon>
        <taxon>Embryophyta</taxon>
        <taxon>Tracheophyta</taxon>
        <taxon>Spermatophyta</taxon>
        <taxon>Magnoliopsida</taxon>
        <taxon>Liliopsida</taxon>
        <taxon>Poales</taxon>
        <taxon>Poaceae</taxon>
        <taxon>BOP clade</taxon>
        <taxon>Pooideae</taxon>
        <taxon>Triticodae</taxon>
        <taxon>Triticeae</taxon>
        <taxon>Triticinae</taxon>
        <taxon>Aegilops</taxon>
    </lineage>
</organism>
<name>A0A453QCC8_AEGTS</name>
<accession>A0A453QCC8</accession>
<dbReference type="EnsemblPlants" id="AET7Gv20037300.2">
    <property type="protein sequence ID" value="AET7Gv20037300.2"/>
    <property type="gene ID" value="AET7Gv20037300"/>
</dbReference>
<proteinExistence type="predicted"/>
<dbReference type="AlphaFoldDB" id="A0A453QCC8"/>
<reference evidence="1" key="5">
    <citation type="journal article" date="2021" name="G3 (Bethesda)">
        <title>Aegilops tauschii genome assembly Aet v5.0 features greater sequence contiguity and improved annotation.</title>
        <authorList>
            <person name="Wang L."/>
            <person name="Zhu T."/>
            <person name="Rodriguez J.C."/>
            <person name="Deal K.R."/>
            <person name="Dubcovsky J."/>
            <person name="McGuire P.E."/>
            <person name="Lux T."/>
            <person name="Spannagl M."/>
            <person name="Mayer K.F.X."/>
            <person name="Baldrich P."/>
            <person name="Meyers B.C."/>
            <person name="Huo N."/>
            <person name="Gu Y.Q."/>
            <person name="Zhou H."/>
            <person name="Devos K.M."/>
            <person name="Bennetzen J.L."/>
            <person name="Unver T."/>
            <person name="Budak H."/>
            <person name="Gulick P.J."/>
            <person name="Galiba G."/>
            <person name="Kalapos B."/>
            <person name="Nelson D.R."/>
            <person name="Li P."/>
            <person name="You F.M."/>
            <person name="Luo M.C."/>
            <person name="Dvorak J."/>
        </authorList>
    </citation>
    <scope>NUCLEOTIDE SEQUENCE [LARGE SCALE GENOMIC DNA]</scope>
    <source>
        <strain evidence="1">cv. AL8/78</strain>
    </source>
</reference>
<reference evidence="2" key="2">
    <citation type="journal article" date="2017" name="Nat. Plants">
        <title>The Aegilops tauschii genome reveals multiple impacts of transposons.</title>
        <authorList>
            <person name="Zhao G."/>
            <person name="Zou C."/>
            <person name="Li K."/>
            <person name="Wang K."/>
            <person name="Li T."/>
            <person name="Gao L."/>
            <person name="Zhang X."/>
            <person name="Wang H."/>
            <person name="Yang Z."/>
            <person name="Liu X."/>
            <person name="Jiang W."/>
            <person name="Mao L."/>
            <person name="Kong X."/>
            <person name="Jiao Y."/>
            <person name="Jia J."/>
        </authorList>
    </citation>
    <scope>NUCLEOTIDE SEQUENCE [LARGE SCALE GENOMIC DNA]</scope>
    <source>
        <strain evidence="2">cv. AL8/78</strain>
    </source>
</reference>
<reference evidence="2" key="1">
    <citation type="journal article" date="2014" name="Science">
        <title>Ancient hybridizations among the ancestral genomes of bread wheat.</title>
        <authorList>
            <consortium name="International Wheat Genome Sequencing Consortium,"/>
            <person name="Marcussen T."/>
            <person name="Sandve S.R."/>
            <person name="Heier L."/>
            <person name="Spannagl M."/>
            <person name="Pfeifer M."/>
            <person name="Jakobsen K.S."/>
            <person name="Wulff B.B."/>
            <person name="Steuernagel B."/>
            <person name="Mayer K.F."/>
            <person name="Olsen O.A."/>
        </authorList>
    </citation>
    <scope>NUCLEOTIDE SEQUENCE [LARGE SCALE GENOMIC DNA]</scope>
    <source>
        <strain evidence="2">cv. AL8/78</strain>
    </source>
</reference>
<reference evidence="1" key="4">
    <citation type="submission" date="2019-03" db="UniProtKB">
        <authorList>
            <consortium name="EnsemblPlants"/>
        </authorList>
    </citation>
    <scope>IDENTIFICATION</scope>
</reference>
<dbReference type="Gramene" id="AET7Gv20037300.2">
    <property type="protein sequence ID" value="AET7Gv20037300.2"/>
    <property type="gene ID" value="AET7Gv20037300"/>
</dbReference>
<sequence length="59" mass="6453">MSCPSMLNQSSQQLDACYSYLFAHCQSYTALGFLDLVSICHCPLSNNRTIPPIPSSLNA</sequence>
<protein>
    <submittedName>
        <fullName evidence="1">Uncharacterized protein</fullName>
    </submittedName>
</protein>
<evidence type="ECO:0000313" key="2">
    <source>
        <dbReference type="Proteomes" id="UP000015105"/>
    </source>
</evidence>
<keyword evidence="2" id="KW-1185">Reference proteome</keyword>
<dbReference type="Proteomes" id="UP000015105">
    <property type="component" value="Chromosome 7D"/>
</dbReference>
<evidence type="ECO:0000313" key="1">
    <source>
        <dbReference type="EnsemblPlants" id="AET7Gv20037300.2"/>
    </source>
</evidence>